<dbReference type="RefSeq" id="WP_090504564.1">
    <property type="nucleotide sequence ID" value="NZ_FOWX01000033.1"/>
</dbReference>
<dbReference type="InterPro" id="IPR011322">
    <property type="entry name" value="N-reg_PII-like_a/b"/>
</dbReference>
<evidence type="ECO:0000313" key="3">
    <source>
        <dbReference type="Proteomes" id="UP000198784"/>
    </source>
</evidence>
<dbReference type="Gene3D" id="3.30.70.120">
    <property type="match status" value="1"/>
</dbReference>
<gene>
    <name evidence="2" type="ORF">SAMN05216190_1332</name>
</gene>
<accession>A0A1I5VTK4</accession>
<dbReference type="OrthoDB" id="5339790at2"/>
<dbReference type="AlphaFoldDB" id="A0A1I5VTK4"/>
<dbReference type="PANTHER" id="PTHR35983">
    <property type="entry name" value="UPF0166 PROTEIN TM_0021"/>
    <property type="match status" value="1"/>
</dbReference>
<dbReference type="InterPro" id="IPR003793">
    <property type="entry name" value="UPF0166"/>
</dbReference>
<dbReference type="InterPro" id="IPR015867">
    <property type="entry name" value="N-reg_PII/ATP_PRibTrfase_C"/>
</dbReference>
<dbReference type="STRING" id="289003.SAMN05216190_1332"/>
<evidence type="ECO:0000313" key="2">
    <source>
        <dbReference type="EMBL" id="SFQ10296.1"/>
    </source>
</evidence>
<dbReference type="SUPFAM" id="SSF54913">
    <property type="entry name" value="GlnB-like"/>
    <property type="match status" value="1"/>
</dbReference>
<protein>
    <submittedName>
        <fullName evidence="2">PII-like signaling protein</fullName>
    </submittedName>
</protein>
<dbReference type="EMBL" id="FOWX01000033">
    <property type="protein sequence ID" value="SFQ10296.1"/>
    <property type="molecule type" value="Genomic_DNA"/>
</dbReference>
<comment type="similarity">
    <text evidence="1">Belongs to the UPF0166 family.</text>
</comment>
<organism evidence="2 3">
    <name type="scientific">Pseudomonas borbori</name>
    <dbReference type="NCBI Taxonomy" id="289003"/>
    <lineage>
        <taxon>Bacteria</taxon>
        <taxon>Pseudomonadati</taxon>
        <taxon>Pseudomonadota</taxon>
        <taxon>Gammaproteobacteria</taxon>
        <taxon>Pseudomonadales</taxon>
        <taxon>Pseudomonadaceae</taxon>
        <taxon>Pseudomonas</taxon>
    </lineage>
</organism>
<name>A0A1I5VTK4_9PSED</name>
<dbReference type="Proteomes" id="UP000198784">
    <property type="component" value="Unassembled WGS sequence"/>
</dbReference>
<sequence length="112" mass="12751">MHGYQVTFFTQQNRRYQGKMLADWLVALAKEMHLRGATLVSGIEGFGHTGKLHSYHFFELADQPMEVSLVLSEEECTRLFERLQQEDFALFYVKTPVEFGTLGKQAGADTAC</sequence>
<dbReference type="PANTHER" id="PTHR35983:SF1">
    <property type="entry name" value="UPF0166 PROTEIN TM_0021"/>
    <property type="match status" value="1"/>
</dbReference>
<dbReference type="Pfam" id="PF02641">
    <property type="entry name" value="DUF190"/>
    <property type="match status" value="1"/>
</dbReference>
<keyword evidence="3" id="KW-1185">Reference proteome</keyword>
<reference evidence="3" key="1">
    <citation type="submission" date="2016-10" db="EMBL/GenBank/DDBJ databases">
        <authorList>
            <person name="Varghese N."/>
            <person name="Submissions S."/>
        </authorList>
    </citation>
    <scope>NUCLEOTIDE SEQUENCE [LARGE SCALE GENOMIC DNA]</scope>
    <source>
        <strain evidence="3">DSM 17834</strain>
    </source>
</reference>
<proteinExistence type="inferred from homology"/>
<evidence type="ECO:0000256" key="1">
    <source>
        <dbReference type="ARBA" id="ARBA00010554"/>
    </source>
</evidence>